<dbReference type="EMBL" id="SACQ01000006">
    <property type="protein sequence ID" value="RVU30079.1"/>
    <property type="molecule type" value="Genomic_DNA"/>
</dbReference>
<dbReference type="PANTHER" id="PTHR21600:SF87">
    <property type="entry name" value="RNA PSEUDOURIDYLATE SYNTHASE DOMAIN-CONTAINING PROTEIN 1"/>
    <property type="match status" value="1"/>
</dbReference>
<comment type="caution">
    <text evidence="3">The sequence shown here is derived from an EMBL/GenBank/DDBJ whole genome shotgun (WGS) entry which is preliminary data.</text>
</comment>
<dbReference type="AlphaFoldDB" id="A0A437Q6D9"/>
<dbReference type="Proteomes" id="UP000282818">
    <property type="component" value="Unassembled WGS sequence"/>
</dbReference>
<dbReference type="GO" id="GO:0000455">
    <property type="term" value="P:enzyme-directed rRNA pseudouridine synthesis"/>
    <property type="evidence" value="ECO:0007669"/>
    <property type="project" value="TreeGrafter"/>
</dbReference>
<dbReference type="InterPro" id="IPR006145">
    <property type="entry name" value="PsdUridine_synth_RsuA/RluA"/>
</dbReference>
<dbReference type="GO" id="GO:0140098">
    <property type="term" value="F:catalytic activity, acting on RNA"/>
    <property type="evidence" value="ECO:0007669"/>
    <property type="project" value="UniProtKB-ARBA"/>
</dbReference>
<name>A0A437Q6D9_9GAMM</name>
<gene>
    <name evidence="3" type="ORF">EOE65_13595</name>
</gene>
<proteinExistence type="inferred from homology"/>
<organism evidence="3 4">
    <name type="scientific">Neptunomonas marina</name>
    <dbReference type="NCBI Taxonomy" id="1815562"/>
    <lineage>
        <taxon>Bacteria</taxon>
        <taxon>Pseudomonadati</taxon>
        <taxon>Pseudomonadota</taxon>
        <taxon>Gammaproteobacteria</taxon>
        <taxon>Oceanospirillales</taxon>
        <taxon>Oceanospirillaceae</taxon>
        <taxon>Neptunomonas</taxon>
    </lineage>
</organism>
<evidence type="ECO:0000259" key="2">
    <source>
        <dbReference type="Pfam" id="PF00849"/>
    </source>
</evidence>
<dbReference type="RefSeq" id="WP_127694864.1">
    <property type="nucleotide sequence ID" value="NZ_SACQ01000006.1"/>
</dbReference>
<dbReference type="InterPro" id="IPR020103">
    <property type="entry name" value="PsdUridine_synth_cat_dom_sf"/>
</dbReference>
<feature type="domain" description="Pseudouridine synthase RsuA/RluA-like" evidence="2">
    <location>
        <begin position="112"/>
        <end position="268"/>
    </location>
</feature>
<dbReference type="SUPFAM" id="SSF55120">
    <property type="entry name" value="Pseudouridine synthase"/>
    <property type="match status" value="1"/>
</dbReference>
<dbReference type="GO" id="GO:0003723">
    <property type="term" value="F:RNA binding"/>
    <property type="evidence" value="ECO:0007669"/>
    <property type="project" value="InterPro"/>
</dbReference>
<keyword evidence="4" id="KW-1185">Reference proteome</keyword>
<protein>
    <submittedName>
        <fullName evidence="3">RluA family pseudouridine synthase</fullName>
    </submittedName>
</protein>
<comment type="similarity">
    <text evidence="1">Belongs to the pseudouridine synthase RluA family.</text>
</comment>
<sequence>MTRAERSCAVTIRIPERLYSRPALLSCEQPFILTAWPLQTKTTVETLIAQRFSNLLAQAPQLCAAGCITVNGEPCTMPTVLLEGAQLCIELPSHQEEPVDTRWELLWENDQLMAVFKPPLLPVSRTTRNLFNTLISMIRRQTPYYDARLLHRLDTETAGILLVAKDAEADRYWKPRLGQLMIRKLYRAEVSGVPSWNAIQADNYLATREHSPIRSQVYVAPSQTAVGYIKPKLASSKFRVTSRGPETSVLECELLTGRKHQIRAQLAALGHPIVGDKIYQHQGKYYLKRLQQPLSRQDFASLGGLYHRLVAVELTLDLAA</sequence>
<dbReference type="Gene3D" id="3.30.2350.10">
    <property type="entry name" value="Pseudouridine synthase"/>
    <property type="match status" value="1"/>
</dbReference>
<evidence type="ECO:0000313" key="4">
    <source>
        <dbReference type="Proteomes" id="UP000282818"/>
    </source>
</evidence>
<accession>A0A437Q6D9</accession>
<evidence type="ECO:0000256" key="1">
    <source>
        <dbReference type="ARBA" id="ARBA00010876"/>
    </source>
</evidence>
<dbReference type="PANTHER" id="PTHR21600">
    <property type="entry name" value="MITOCHONDRIAL RNA PSEUDOURIDINE SYNTHASE"/>
    <property type="match status" value="1"/>
</dbReference>
<dbReference type="Pfam" id="PF00849">
    <property type="entry name" value="PseudoU_synth_2"/>
    <property type="match status" value="1"/>
</dbReference>
<dbReference type="InterPro" id="IPR050188">
    <property type="entry name" value="RluA_PseudoU_synthase"/>
</dbReference>
<evidence type="ECO:0000313" key="3">
    <source>
        <dbReference type="EMBL" id="RVU30079.1"/>
    </source>
</evidence>
<dbReference type="CDD" id="cd02869">
    <property type="entry name" value="PseudoU_synth_RluA_like"/>
    <property type="match status" value="1"/>
</dbReference>
<dbReference type="InterPro" id="IPR006224">
    <property type="entry name" value="PsdUridine_synth_RluA-like_CS"/>
</dbReference>
<dbReference type="PROSITE" id="PS01129">
    <property type="entry name" value="PSI_RLU"/>
    <property type="match status" value="1"/>
</dbReference>
<reference evidence="3 4" key="1">
    <citation type="submission" date="2019-01" db="EMBL/GenBank/DDBJ databases">
        <authorList>
            <person name="Chen W.-M."/>
        </authorList>
    </citation>
    <scope>NUCLEOTIDE SEQUENCE [LARGE SCALE GENOMIC DNA]</scope>
    <source>
        <strain evidence="3 4">HPM-16</strain>
    </source>
</reference>
<dbReference type="GO" id="GO:0009982">
    <property type="term" value="F:pseudouridine synthase activity"/>
    <property type="evidence" value="ECO:0007669"/>
    <property type="project" value="InterPro"/>
</dbReference>